<name>A0A6J4KXG6_9HYPH</name>
<protein>
    <submittedName>
        <fullName evidence="2">Uncharacterized protein</fullName>
    </submittedName>
</protein>
<feature type="transmembrane region" description="Helical" evidence="1">
    <location>
        <begin position="21"/>
        <end position="43"/>
    </location>
</feature>
<reference evidence="2" key="1">
    <citation type="submission" date="2020-02" db="EMBL/GenBank/DDBJ databases">
        <authorList>
            <person name="Meier V. D."/>
        </authorList>
    </citation>
    <scope>NUCLEOTIDE SEQUENCE</scope>
    <source>
        <strain evidence="2">AVDCRST_MAG90</strain>
    </source>
</reference>
<keyword evidence="1" id="KW-1133">Transmembrane helix</keyword>
<feature type="transmembrane region" description="Helical" evidence="1">
    <location>
        <begin position="55"/>
        <end position="74"/>
    </location>
</feature>
<dbReference type="EMBL" id="CADCUC010000152">
    <property type="protein sequence ID" value="CAA9317123.1"/>
    <property type="molecule type" value="Genomic_DNA"/>
</dbReference>
<dbReference type="AlphaFoldDB" id="A0A6J4KXG6"/>
<accession>A0A6J4KXG6</accession>
<proteinExistence type="predicted"/>
<evidence type="ECO:0000313" key="2">
    <source>
        <dbReference type="EMBL" id="CAA9317123.1"/>
    </source>
</evidence>
<sequence length="78" mass="8581">MDTPDPVASERKLRAKRYNERVKLGASFLNTLSLAIWGAAFVIPGVLSFEGIRWTWIPVAVILTVLAQVALGLLKSED</sequence>
<organism evidence="2">
    <name type="scientific">uncultured Microvirga sp</name>
    <dbReference type="NCBI Taxonomy" id="412392"/>
    <lineage>
        <taxon>Bacteria</taxon>
        <taxon>Pseudomonadati</taxon>
        <taxon>Pseudomonadota</taxon>
        <taxon>Alphaproteobacteria</taxon>
        <taxon>Hyphomicrobiales</taxon>
        <taxon>Methylobacteriaceae</taxon>
        <taxon>Microvirga</taxon>
        <taxon>environmental samples</taxon>
    </lineage>
</organism>
<gene>
    <name evidence="2" type="ORF">AVDCRST_MAG90-805</name>
</gene>
<keyword evidence="1" id="KW-0472">Membrane</keyword>
<keyword evidence="1" id="KW-0812">Transmembrane</keyword>
<evidence type="ECO:0000256" key="1">
    <source>
        <dbReference type="SAM" id="Phobius"/>
    </source>
</evidence>